<name>A0ACC3DTV8_9PEZI</name>
<gene>
    <name evidence="1" type="ORF">LTS18_002800</name>
</gene>
<evidence type="ECO:0000313" key="2">
    <source>
        <dbReference type="Proteomes" id="UP001186974"/>
    </source>
</evidence>
<protein>
    <submittedName>
        <fullName evidence="1">Uncharacterized protein</fullName>
    </submittedName>
</protein>
<sequence length="181" mass="19818">MSTTASRPLFPAAKRVSFRAPLTEDIHTTKFTFAHSDIDTESEPSESASTVSIADASSSPEAENATSETEQLQDSATSPSSTLLSPPQPPSEDALKISSSYASTKARREKPRLARMVRPLVGEKRESSDEDSDTCPETPVAGRRKRRREWVWTLGPVDKSTFSTGPEDPLALPHRDDECKQ</sequence>
<evidence type="ECO:0000313" key="1">
    <source>
        <dbReference type="EMBL" id="KAK3080228.1"/>
    </source>
</evidence>
<organism evidence="1 2">
    <name type="scientific">Coniosporium uncinatum</name>
    <dbReference type="NCBI Taxonomy" id="93489"/>
    <lineage>
        <taxon>Eukaryota</taxon>
        <taxon>Fungi</taxon>
        <taxon>Dikarya</taxon>
        <taxon>Ascomycota</taxon>
        <taxon>Pezizomycotina</taxon>
        <taxon>Dothideomycetes</taxon>
        <taxon>Dothideomycetes incertae sedis</taxon>
        <taxon>Coniosporium</taxon>
    </lineage>
</organism>
<dbReference type="EMBL" id="JAWDJW010000672">
    <property type="protein sequence ID" value="KAK3080228.1"/>
    <property type="molecule type" value="Genomic_DNA"/>
</dbReference>
<reference evidence="1" key="1">
    <citation type="submission" date="2024-09" db="EMBL/GenBank/DDBJ databases">
        <title>Black Yeasts Isolated from many extreme environments.</title>
        <authorList>
            <person name="Coleine C."/>
            <person name="Stajich J.E."/>
            <person name="Selbmann L."/>
        </authorList>
    </citation>
    <scope>NUCLEOTIDE SEQUENCE</scope>
    <source>
        <strain evidence="1">CCFEE 5737</strain>
    </source>
</reference>
<accession>A0ACC3DTV8</accession>
<keyword evidence="2" id="KW-1185">Reference proteome</keyword>
<comment type="caution">
    <text evidence="1">The sequence shown here is derived from an EMBL/GenBank/DDBJ whole genome shotgun (WGS) entry which is preliminary data.</text>
</comment>
<dbReference type="Proteomes" id="UP001186974">
    <property type="component" value="Unassembled WGS sequence"/>
</dbReference>
<proteinExistence type="predicted"/>